<dbReference type="SMART" id="SM00028">
    <property type="entry name" value="TPR"/>
    <property type="match status" value="5"/>
</dbReference>
<dbReference type="SUPFAM" id="SSF48452">
    <property type="entry name" value="TPR-like"/>
    <property type="match status" value="2"/>
</dbReference>
<dbReference type="InterPro" id="IPR001867">
    <property type="entry name" value="OmpR/PhoB-type_DNA-bd"/>
</dbReference>
<dbReference type="InterPro" id="IPR011990">
    <property type="entry name" value="TPR-like_helical_dom_sf"/>
</dbReference>
<feature type="domain" description="OmpR/PhoB-type" evidence="6">
    <location>
        <begin position="1"/>
        <end position="66"/>
    </location>
</feature>
<dbReference type="PROSITE" id="PS51755">
    <property type="entry name" value="OMPR_PHOB"/>
    <property type="match status" value="1"/>
</dbReference>
<dbReference type="Pfam" id="PF13424">
    <property type="entry name" value="TPR_12"/>
    <property type="match status" value="1"/>
</dbReference>
<evidence type="ECO:0000313" key="7">
    <source>
        <dbReference type="EMBL" id="GIH06882.1"/>
    </source>
</evidence>
<dbReference type="PRINTS" id="PR00364">
    <property type="entry name" value="DISEASERSIST"/>
</dbReference>
<feature type="DNA-binding region" description="OmpR/PhoB-type" evidence="5">
    <location>
        <begin position="1"/>
        <end position="66"/>
    </location>
</feature>
<dbReference type="InterPro" id="IPR019734">
    <property type="entry name" value="TPR_rpt"/>
</dbReference>
<dbReference type="PANTHER" id="PTHR35807:SF1">
    <property type="entry name" value="TRANSCRIPTIONAL REGULATOR REDD"/>
    <property type="match status" value="1"/>
</dbReference>
<keyword evidence="8" id="KW-1185">Reference proteome</keyword>
<evidence type="ECO:0000259" key="6">
    <source>
        <dbReference type="PROSITE" id="PS51755"/>
    </source>
</evidence>
<keyword evidence="2" id="KW-0805">Transcription regulation</keyword>
<dbReference type="InterPro" id="IPR002182">
    <property type="entry name" value="NB-ARC"/>
</dbReference>
<dbReference type="Gene3D" id="1.25.40.10">
    <property type="entry name" value="Tetratricopeptide repeat domain"/>
    <property type="match status" value="2"/>
</dbReference>
<proteinExistence type="inferred from homology"/>
<evidence type="ECO:0000256" key="5">
    <source>
        <dbReference type="PROSITE-ProRule" id="PRU01091"/>
    </source>
</evidence>
<name>A0A8J3VI26_9ACTN</name>
<comment type="caution">
    <text evidence="7">The sequence shown here is derived from an EMBL/GenBank/DDBJ whole genome shotgun (WGS) entry which is preliminary data.</text>
</comment>
<protein>
    <submittedName>
        <fullName evidence="7">SARP family transcriptional regulator</fullName>
    </submittedName>
</protein>
<dbReference type="Pfam" id="PF00931">
    <property type="entry name" value="NB-ARC"/>
    <property type="match status" value="1"/>
</dbReference>
<dbReference type="AlphaFoldDB" id="A0A8J3VI26"/>
<dbReference type="GO" id="GO:0000160">
    <property type="term" value="P:phosphorelay signal transduction system"/>
    <property type="evidence" value="ECO:0007669"/>
    <property type="project" value="InterPro"/>
</dbReference>
<dbReference type="InterPro" id="IPR051677">
    <property type="entry name" value="AfsR-DnrI-RedD_regulator"/>
</dbReference>
<keyword evidence="4" id="KW-0804">Transcription</keyword>
<sequence length="963" mass="103788">MLAYLLLSANQPVSIERLIDALWREAPPATARDQIHAEVSALRKVIRQAGGVDLIESSAAGYRITLQPGQLDLDEFTRAVAYARALAAKEEFGAGAHQLRGALQLWRGEALADVAGEYVAPLRARLEEQRVTAQEYLAELELACGNHDEILGWLADLVSDHPLREGLRAHLMLALYRSGRRSEALSTARELRQLLKEDEGLDPGPDILALERRMLRDEADLVAQPRPRALRQLPADIGDFLGRNEELARLITVLSGHRAVPVTACVAGMGGAGKTTLAVRAAHRLSAGYPDGCLFFDLRGSDAVPHSDFQVMGSILRSLGLPGAAIPGDRDARLAVYRSELADRRLLLVLDNAADEAQIRALVPPSPTSGLLVTSRRVLAGLDGAHVVQVGVLAPGEAVSMLCAMVGNARVDADPVAAARLVELGGRLPLAIRVIGTRLAQRPDLPLARLADRLADERSRLDELAVGDREIRAVIGLSSARLDEDARKAWRRMGLLPVPQMALWTVAALLDLPEAAAERVVDRLVAASLVSPVGGAGETRFALHDLVRLHAREQAVDDEDTASLHRAYEMLLALAVRADAGLPIRAFPTPTIEAGAGAASPAEPVSWFEAEQATILAAVRDCVARQWIGLAWRLVAAMMNFCSLQDYIEEWVDAAELVRSAGGENEQGQAALALGLGGVLRGRGRAAEALPLLRMARLGYRRLGDRRRAGSAALQLSAVHRTGGRWRMSRAAVFWAIRELESIEQTAQLGYAQLALGNLLLETEATEPARLAYQRALEVMRATADRAGEGTVLICLAQTWRRDRRFEKALTIYEEASVICHEVGDPVGRCMAADSIARVHMMTGDLTLATQHAKAALVIAEHSSHPRGVMNALITAGEVAMQVGDLLEAIEGLSRALQLAQGFNAKMDIAHITFQLARARHAAGEPDRARAIGQEALDLYTALNRSETTKVAAWLAATAPPGN</sequence>
<organism evidence="7 8">
    <name type="scientific">Rhizocola hellebori</name>
    <dbReference type="NCBI Taxonomy" id="1392758"/>
    <lineage>
        <taxon>Bacteria</taxon>
        <taxon>Bacillati</taxon>
        <taxon>Actinomycetota</taxon>
        <taxon>Actinomycetes</taxon>
        <taxon>Micromonosporales</taxon>
        <taxon>Micromonosporaceae</taxon>
        <taxon>Rhizocola</taxon>
    </lineage>
</organism>
<dbReference type="EMBL" id="BONY01000031">
    <property type="protein sequence ID" value="GIH06882.1"/>
    <property type="molecule type" value="Genomic_DNA"/>
</dbReference>
<dbReference type="Proteomes" id="UP000612899">
    <property type="component" value="Unassembled WGS sequence"/>
</dbReference>
<reference evidence="7" key="1">
    <citation type="submission" date="2021-01" db="EMBL/GenBank/DDBJ databases">
        <title>Whole genome shotgun sequence of Rhizocola hellebori NBRC 109834.</title>
        <authorList>
            <person name="Komaki H."/>
            <person name="Tamura T."/>
        </authorList>
    </citation>
    <scope>NUCLEOTIDE SEQUENCE</scope>
    <source>
        <strain evidence="7">NBRC 109834</strain>
    </source>
</reference>
<dbReference type="InterPro" id="IPR005158">
    <property type="entry name" value="BTAD"/>
</dbReference>
<dbReference type="InterPro" id="IPR027417">
    <property type="entry name" value="P-loop_NTPase"/>
</dbReference>
<dbReference type="PANTHER" id="PTHR35807">
    <property type="entry name" value="TRANSCRIPTIONAL REGULATOR REDD-RELATED"/>
    <property type="match status" value="1"/>
</dbReference>
<evidence type="ECO:0000256" key="4">
    <source>
        <dbReference type="ARBA" id="ARBA00023163"/>
    </source>
</evidence>
<evidence type="ECO:0000256" key="3">
    <source>
        <dbReference type="ARBA" id="ARBA00023125"/>
    </source>
</evidence>
<dbReference type="InterPro" id="IPR036388">
    <property type="entry name" value="WH-like_DNA-bd_sf"/>
</dbReference>
<dbReference type="GO" id="GO:0043531">
    <property type="term" value="F:ADP binding"/>
    <property type="evidence" value="ECO:0007669"/>
    <property type="project" value="InterPro"/>
</dbReference>
<gene>
    <name evidence="7" type="ORF">Rhe02_49490</name>
</gene>
<dbReference type="GO" id="GO:0003677">
    <property type="term" value="F:DNA binding"/>
    <property type="evidence" value="ECO:0007669"/>
    <property type="project" value="UniProtKB-UniRule"/>
</dbReference>
<dbReference type="GO" id="GO:0006355">
    <property type="term" value="P:regulation of DNA-templated transcription"/>
    <property type="evidence" value="ECO:0007669"/>
    <property type="project" value="InterPro"/>
</dbReference>
<evidence type="ECO:0000256" key="1">
    <source>
        <dbReference type="ARBA" id="ARBA00005820"/>
    </source>
</evidence>
<dbReference type="SMART" id="SM01043">
    <property type="entry name" value="BTAD"/>
    <property type="match status" value="1"/>
</dbReference>
<dbReference type="Gene3D" id="3.40.50.300">
    <property type="entry name" value="P-loop containing nucleotide triphosphate hydrolases"/>
    <property type="match status" value="1"/>
</dbReference>
<keyword evidence="3 5" id="KW-0238">DNA-binding</keyword>
<comment type="similarity">
    <text evidence="1">Belongs to the AfsR/DnrI/RedD regulatory family.</text>
</comment>
<dbReference type="SUPFAM" id="SSF52540">
    <property type="entry name" value="P-loop containing nucleoside triphosphate hydrolases"/>
    <property type="match status" value="1"/>
</dbReference>
<dbReference type="Pfam" id="PF03704">
    <property type="entry name" value="BTAD"/>
    <property type="match status" value="1"/>
</dbReference>
<evidence type="ECO:0000313" key="8">
    <source>
        <dbReference type="Proteomes" id="UP000612899"/>
    </source>
</evidence>
<evidence type="ECO:0000256" key="2">
    <source>
        <dbReference type="ARBA" id="ARBA00023015"/>
    </source>
</evidence>
<dbReference type="SUPFAM" id="SSF46894">
    <property type="entry name" value="C-terminal effector domain of the bipartite response regulators"/>
    <property type="match status" value="1"/>
</dbReference>
<dbReference type="CDD" id="cd15831">
    <property type="entry name" value="BTAD"/>
    <property type="match status" value="1"/>
</dbReference>
<accession>A0A8J3VI26</accession>
<dbReference type="InterPro" id="IPR016032">
    <property type="entry name" value="Sig_transdc_resp-reg_C-effctor"/>
</dbReference>
<dbReference type="Gene3D" id="1.10.10.10">
    <property type="entry name" value="Winged helix-like DNA-binding domain superfamily/Winged helix DNA-binding domain"/>
    <property type="match status" value="1"/>
</dbReference>